<dbReference type="Gene3D" id="3.90.1140.10">
    <property type="entry name" value="Cyclic phosphodiesterase"/>
    <property type="match status" value="1"/>
</dbReference>
<evidence type="ECO:0000259" key="2">
    <source>
        <dbReference type="Pfam" id="PF02834"/>
    </source>
</evidence>
<dbReference type="InterPro" id="IPR004175">
    <property type="entry name" value="RNA_CPDase"/>
</dbReference>
<dbReference type="GO" id="GO:0008664">
    <property type="term" value="F:RNA 2',3'-cyclic 3'-phosphodiesterase activity"/>
    <property type="evidence" value="ECO:0007669"/>
    <property type="project" value="InterPro"/>
</dbReference>
<name>A0A0F8Z7U0_9ZZZZ</name>
<feature type="domain" description="Phosphoesterase HXTX" evidence="2">
    <location>
        <begin position="12"/>
        <end position="75"/>
    </location>
</feature>
<keyword evidence="1" id="KW-0378">Hydrolase</keyword>
<organism evidence="3">
    <name type="scientific">marine sediment metagenome</name>
    <dbReference type="NCBI Taxonomy" id="412755"/>
    <lineage>
        <taxon>unclassified sequences</taxon>
        <taxon>metagenomes</taxon>
        <taxon>ecological metagenomes</taxon>
    </lineage>
</organism>
<dbReference type="AlphaFoldDB" id="A0A0F8Z7U0"/>
<dbReference type="PANTHER" id="PTHR35561">
    <property type="entry name" value="RNA 2',3'-CYCLIC PHOSPHODIESTERASE"/>
    <property type="match status" value="1"/>
</dbReference>
<dbReference type="NCBIfam" id="TIGR02258">
    <property type="entry name" value="2_5_ligase"/>
    <property type="match status" value="1"/>
</dbReference>
<feature type="non-terminal residue" evidence="3">
    <location>
        <position position="1"/>
    </location>
</feature>
<dbReference type="InterPro" id="IPR009097">
    <property type="entry name" value="Cyclic_Pdiesterase"/>
</dbReference>
<dbReference type="InterPro" id="IPR014051">
    <property type="entry name" value="Phosphoesterase_HXTX"/>
</dbReference>
<accession>A0A0F8Z7U0</accession>
<dbReference type="PANTHER" id="PTHR35561:SF1">
    <property type="entry name" value="RNA 2',3'-CYCLIC PHOSPHODIESTERASE"/>
    <property type="match status" value="1"/>
</dbReference>
<dbReference type="EMBL" id="LAZR01049356">
    <property type="protein sequence ID" value="KKK89837.1"/>
    <property type="molecule type" value="Genomic_DNA"/>
</dbReference>
<evidence type="ECO:0000313" key="3">
    <source>
        <dbReference type="EMBL" id="KKK89837.1"/>
    </source>
</evidence>
<dbReference type="SUPFAM" id="SSF55144">
    <property type="entry name" value="LigT-like"/>
    <property type="match status" value="1"/>
</dbReference>
<dbReference type="Pfam" id="PF02834">
    <property type="entry name" value="LigT_PEase"/>
    <property type="match status" value="2"/>
</dbReference>
<reference evidence="3" key="1">
    <citation type="journal article" date="2015" name="Nature">
        <title>Complex archaea that bridge the gap between prokaryotes and eukaryotes.</title>
        <authorList>
            <person name="Spang A."/>
            <person name="Saw J.H."/>
            <person name="Jorgensen S.L."/>
            <person name="Zaremba-Niedzwiedzka K."/>
            <person name="Martijn J."/>
            <person name="Lind A.E."/>
            <person name="van Eijk R."/>
            <person name="Schleper C."/>
            <person name="Guy L."/>
            <person name="Ettema T.J."/>
        </authorList>
    </citation>
    <scope>NUCLEOTIDE SEQUENCE</scope>
</reference>
<feature type="domain" description="Phosphoesterase HXTX" evidence="2">
    <location>
        <begin position="83"/>
        <end position="160"/>
    </location>
</feature>
<sequence length="169" mass="19034">LSEFLTQPKKIDADVKWVACENIHLTLKFLGHIEENILPALDKIINDAASCLRPFDINIENIGAFPSLKKPRVIFVCAQDKGSNLLKIFEMLDKGIEELGIMRESKKYVGHITLGRIKSRKNIPRLINALNSGAGYFFGQEKVNHISLMQSKLTPKGPIYTRLKNFTIG</sequence>
<protein>
    <recommendedName>
        <fullName evidence="2">Phosphoesterase HXTX domain-containing protein</fullName>
    </recommendedName>
</protein>
<dbReference type="GO" id="GO:0004113">
    <property type="term" value="F:2',3'-cyclic-nucleotide 3'-phosphodiesterase activity"/>
    <property type="evidence" value="ECO:0007669"/>
    <property type="project" value="InterPro"/>
</dbReference>
<dbReference type="HAMAP" id="MF_01940">
    <property type="entry name" value="RNA_CPDase"/>
    <property type="match status" value="1"/>
</dbReference>
<comment type="caution">
    <text evidence="3">The sequence shown here is derived from an EMBL/GenBank/DDBJ whole genome shotgun (WGS) entry which is preliminary data.</text>
</comment>
<gene>
    <name evidence="3" type="ORF">LCGC14_2729120</name>
</gene>
<proteinExistence type="inferred from homology"/>
<evidence type="ECO:0000256" key="1">
    <source>
        <dbReference type="ARBA" id="ARBA00022801"/>
    </source>
</evidence>